<dbReference type="SUPFAM" id="SSF47954">
    <property type="entry name" value="Cyclin-like"/>
    <property type="match status" value="1"/>
</dbReference>
<proteinExistence type="predicted"/>
<protein>
    <recommendedName>
        <fullName evidence="3">Cyclin N-terminal domain-containing protein</fullName>
    </recommendedName>
</protein>
<evidence type="ECO:0008006" key="3">
    <source>
        <dbReference type="Google" id="ProtNLM"/>
    </source>
</evidence>
<dbReference type="STRING" id="1754190.A0A1Y2AQB7"/>
<dbReference type="Proteomes" id="UP000193920">
    <property type="component" value="Unassembled WGS sequence"/>
</dbReference>
<comment type="caution">
    <text evidence="1">The sequence shown here is derived from an EMBL/GenBank/DDBJ whole genome shotgun (WGS) entry which is preliminary data.</text>
</comment>
<dbReference type="InterPro" id="IPR013922">
    <property type="entry name" value="Cyclin_PHO80-like"/>
</dbReference>
<dbReference type="GO" id="GO:0005634">
    <property type="term" value="C:nucleus"/>
    <property type="evidence" value="ECO:0007669"/>
    <property type="project" value="TreeGrafter"/>
</dbReference>
<name>A0A1Y2AQB7_9FUNG</name>
<dbReference type="AlphaFoldDB" id="A0A1Y2AQB7"/>
<accession>A0A1Y2AQB7</accession>
<dbReference type="PANTHER" id="PTHR15615:SF27">
    <property type="entry name" value="PHO85 CYCLIN CLG1"/>
    <property type="match status" value="1"/>
</dbReference>
<dbReference type="GO" id="GO:0000307">
    <property type="term" value="C:cyclin-dependent protein kinase holoenzyme complex"/>
    <property type="evidence" value="ECO:0007669"/>
    <property type="project" value="TreeGrafter"/>
</dbReference>
<evidence type="ECO:0000313" key="1">
    <source>
        <dbReference type="EMBL" id="ORY24417.1"/>
    </source>
</evidence>
<organism evidence="1 2">
    <name type="scientific">Neocallimastix californiae</name>
    <dbReference type="NCBI Taxonomy" id="1754190"/>
    <lineage>
        <taxon>Eukaryota</taxon>
        <taxon>Fungi</taxon>
        <taxon>Fungi incertae sedis</taxon>
        <taxon>Chytridiomycota</taxon>
        <taxon>Chytridiomycota incertae sedis</taxon>
        <taxon>Neocallimastigomycetes</taxon>
        <taxon>Neocallimastigales</taxon>
        <taxon>Neocallimastigaceae</taxon>
        <taxon>Neocallimastix</taxon>
    </lineage>
</organism>
<dbReference type="InterPro" id="IPR036915">
    <property type="entry name" value="Cyclin-like_sf"/>
</dbReference>
<keyword evidence="2" id="KW-1185">Reference proteome</keyword>
<dbReference type="PANTHER" id="PTHR15615">
    <property type="match status" value="1"/>
</dbReference>
<gene>
    <name evidence="1" type="ORF">LY90DRAFT_323624</name>
</gene>
<reference evidence="1 2" key="1">
    <citation type="submission" date="2016-08" db="EMBL/GenBank/DDBJ databases">
        <title>A Parts List for Fungal Cellulosomes Revealed by Comparative Genomics.</title>
        <authorList>
            <consortium name="DOE Joint Genome Institute"/>
            <person name="Haitjema C.H."/>
            <person name="Gilmore S.P."/>
            <person name="Henske J.K."/>
            <person name="Solomon K.V."/>
            <person name="De Groot R."/>
            <person name="Kuo A."/>
            <person name="Mondo S.J."/>
            <person name="Salamov A.A."/>
            <person name="Labutti K."/>
            <person name="Zhao Z."/>
            <person name="Chiniquy J."/>
            <person name="Barry K."/>
            <person name="Brewer H.M."/>
            <person name="Purvine S.O."/>
            <person name="Wright A.T."/>
            <person name="Boxma B."/>
            <person name="Van Alen T."/>
            <person name="Hackstein J.H."/>
            <person name="Baker S.E."/>
            <person name="Grigoriev I.V."/>
            <person name="O'Malley M.A."/>
        </authorList>
    </citation>
    <scope>NUCLEOTIDE SEQUENCE [LARGE SCALE GENOMIC DNA]</scope>
    <source>
        <strain evidence="1 2">G1</strain>
    </source>
</reference>
<dbReference type="GO" id="GO:0016538">
    <property type="term" value="F:cyclin-dependent protein serine/threonine kinase regulator activity"/>
    <property type="evidence" value="ECO:0007669"/>
    <property type="project" value="TreeGrafter"/>
</dbReference>
<dbReference type="GO" id="GO:0019901">
    <property type="term" value="F:protein kinase binding"/>
    <property type="evidence" value="ECO:0007669"/>
    <property type="project" value="InterPro"/>
</dbReference>
<dbReference type="CDD" id="cd20557">
    <property type="entry name" value="CYCLIN_ScPCL1-like"/>
    <property type="match status" value="1"/>
</dbReference>
<feature type="non-terminal residue" evidence="1">
    <location>
        <position position="113"/>
    </location>
</feature>
<dbReference type="EMBL" id="MCOG01000222">
    <property type="protein sequence ID" value="ORY24417.1"/>
    <property type="molecule type" value="Genomic_DNA"/>
</dbReference>
<evidence type="ECO:0000313" key="2">
    <source>
        <dbReference type="Proteomes" id="UP000193920"/>
    </source>
</evidence>
<sequence>FQEFCEKILGATETSFSLCLCALKLIDRLRARNCNASGSDGFEYRIFIAAYIIAYKFFTERSINNKAWEPICGMDVSQINIMEIEMLYGISFNINITSEEFIEWIQEIDFIFS</sequence>
<dbReference type="Gene3D" id="1.10.472.10">
    <property type="entry name" value="Cyclin-like"/>
    <property type="match status" value="1"/>
</dbReference>
<feature type="non-terminal residue" evidence="1">
    <location>
        <position position="1"/>
    </location>
</feature>
<dbReference type="OrthoDB" id="244495at2759"/>
<dbReference type="Pfam" id="PF08613">
    <property type="entry name" value="Cyclin"/>
    <property type="match status" value="1"/>
</dbReference>